<dbReference type="GeneID" id="57961062"/>
<reference evidence="1 2" key="1">
    <citation type="submission" date="2013-01" db="EMBL/GenBank/DDBJ databases">
        <title>The Genome Sequence of Clostridium clostridioforme 90A8.</title>
        <authorList>
            <consortium name="The Broad Institute Genome Sequencing Platform"/>
            <person name="Earl A."/>
            <person name="Ward D."/>
            <person name="Feldgarden M."/>
            <person name="Gevers D."/>
            <person name="Courvalin P."/>
            <person name="Lambert T."/>
            <person name="Walker B."/>
            <person name="Young S.K."/>
            <person name="Zeng Q."/>
            <person name="Gargeya S."/>
            <person name="Fitzgerald M."/>
            <person name="Haas B."/>
            <person name="Abouelleil A."/>
            <person name="Alvarado L."/>
            <person name="Arachchi H.M."/>
            <person name="Berlin A.M."/>
            <person name="Chapman S.B."/>
            <person name="Dewar J."/>
            <person name="Goldberg J."/>
            <person name="Griggs A."/>
            <person name="Gujja S."/>
            <person name="Hansen M."/>
            <person name="Howarth C."/>
            <person name="Imamovic A."/>
            <person name="Larimer J."/>
            <person name="McCowan C."/>
            <person name="Murphy C."/>
            <person name="Neiman D."/>
            <person name="Pearson M."/>
            <person name="Priest M."/>
            <person name="Roberts A."/>
            <person name="Saif S."/>
            <person name="Shea T."/>
            <person name="Sisk P."/>
            <person name="Sykes S."/>
            <person name="Wortman J."/>
            <person name="Nusbaum C."/>
            <person name="Birren B."/>
        </authorList>
    </citation>
    <scope>NUCLEOTIDE SEQUENCE [LARGE SCALE GENOMIC DNA]</scope>
    <source>
        <strain evidence="1 2">90A8</strain>
    </source>
</reference>
<evidence type="ECO:0000313" key="2">
    <source>
        <dbReference type="Proteomes" id="UP000013085"/>
    </source>
</evidence>
<dbReference type="HOGENOM" id="CLU_151804_1_2_9"/>
<dbReference type="NCBIfam" id="NF047593">
    <property type="entry name" value="IS66_ISAeme5_TnpA"/>
    <property type="match status" value="1"/>
</dbReference>
<comment type="caution">
    <text evidence="1">The sequence shown here is derived from an EMBL/GenBank/DDBJ whole genome shotgun (WGS) entry which is preliminary data.</text>
</comment>
<dbReference type="EMBL" id="AGYR01000060">
    <property type="protein sequence ID" value="ENZ08829.1"/>
    <property type="molecule type" value="Genomic_DNA"/>
</dbReference>
<accession>A0A0E2HHJ3</accession>
<name>A0A0E2HHJ3_9FIRM</name>
<proteinExistence type="predicted"/>
<protein>
    <submittedName>
        <fullName evidence="1">Uncharacterized protein</fullName>
    </submittedName>
</protein>
<evidence type="ECO:0000313" key="1">
    <source>
        <dbReference type="EMBL" id="ENZ08829.1"/>
    </source>
</evidence>
<dbReference type="PATRIC" id="fig|999408.3.peg.5245"/>
<dbReference type="AlphaFoldDB" id="A0A0E2HHJ3"/>
<gene>
    <name evidence="1" type="ORF">HMPREF1090_04869</name>
</gene>
<organism evidence="1 2">
    <name type="scientific">[Clostridium] clostridioforme 90A8</name>
    <dbReference type="NCBI Taxonomy" id="999408"/>
    <lineage>
        <taxon>Bacteria</taxon>
        <taxon>Bacillati</taxon>
        <taxon>Bacillota</taxon>
        <taxon>Clostridia</taxon>
        <taxon>Lachnospirales</taxon>
        <taxon>Lachnospiraceae</taxon>
        <taxon>Enterocloster</taxon>
    </lineage>
</organism>
<dbReference type="RefSeq" id="WP_002585201.1">
    <property type="nucleotide sequence ID" value="NZ_KB850989.1"/>
</dbReference>
<dbReference type="Proteomes" id="UP000013085">
    <property type="component" value="Unassembled WGS sequence"/>
</dbReference>
<sequence length="131" mass="15050">MDISTLTPDKQVKLQYWLDVIRQCRASGLTNQAWCEQHDISLKSYYYWTAKIRKLALEELPRKNHGCRPVMERTVLLPDAAPEFTEVSLRGRQDSCADPAAVFHIDTVTVDLFEDTPRELLEAILKAVRSC</sequence>